<organism evidence="2 3">
    <name type="scientific">Deinococcus roseus</name>
    <dbReference type="NCBI Taxonomy" id="392414"/>
    <lineage>
        <taxon>Bacteria</taxon>
        <taxon>Thermotogati</taxon>
        <taxon>Deinococcota</taxon>
        <taxon>Deinococci</taxon>
        <taxon>Deinococcales</taxon>
        <taxon>Deinococcaceae</taxon>
        <taxon>Deinococcus</taxon>
    </lineage>
</organism>
<protein>
    <recommendedName>
        <fullName evidence="1">N-acetyltransferase domain-containing protein</fullName>
    </recommendedName>
</protein>
<evidence type="ECO:0000313" key="2">
    <source>
        <dbReference type="EMBL" id="GGJ52797.1"/>
    </source>
</evidence>
<dbReference type="Gene3D" id="3.40.630.30">
    <property type="match status" value="1"/>
</dbReference>
<proteinExistence type="predicted"/>
<keyword evidence="3" id="KW-1185">Reference proteome</keyword>
<feature type="domain" description="N-acetyltransferase" evidence="1">
    <location>
        <begin position="136"/>
        <end position="269"/>
    </location>
</feature>
<dbReference type="RefSeq" id="WP_189006922.1">
    <property type="nucleotide sequence ID" value="NZ_BMOD01000025.1"/>
</dbReference>
<sequence>MTSIAPVAPLFVDQDFAARLEQFNTQVAAAYVMGLQRLSPESEAQILPVGAGMALLMGRDHPINRISGAEFSGGTAHEWQQAEDLYRSCGLSPAVSFSSLGKPEVLHDLMERQYRVASLSGKFVLPIRAFRPEPLAGFRVERVTDRETWVQAVHLAWEMQCTEASALFNVVSLERPGTTCLVVHQGDQVAAVACVQVLDGLAFLNGDATVPAFRRQGLHQLLLQTRLALAAEQGAEFALLVADAGSASARHVQAQGFHLAYTQLNLQQA</sequence>
<dbReference type="InterPro" id="IPR016181">
    <property type="entry name" value="Acyl_CoA_acyltransferase"/>
</dbReference>
<dbReference type="Pfam" id="PF00583">
    <property type="entry name" value="Acetyltransf_1"/>
    <property type="match status" value="1"/>
</dbReference>
<dbReference type="SUPFAM" id="SSF55729">
    <property type="entry name" value="Acyl-CoA N-acyltransferases (Nat)"/>
    <property type="match status" value="1"/>
</dbReference>
<evidence type="ECO:0000259" key="1">
    <source>
        <dbReference type="PROSITE" id="PS51186"/>
    </source>
</evidence>
<dbReference type="CDD" id="cd04301">
    <property type="entry name" value="NAT_SF"/>
    <property type="match status" value="1"/>
</dbReference>
<evidence type="ECO:0000313" key="3">
    <source>
        <dbReference type="Proteomes" id="UP000632222"/>
    </source>
</evidence>
<dbReference type="PROSITE" id="PS51186">
    <property type="entry name" value="GNAT"/>
    <property type="match status" value="1"/>
</dbReference>
<dbReference type="InterPro" id="IPR000182">
    <property type="entry name" value="GNAT_dom"/>
</dbReference>
<name>A0ABQ2DDG4_9DEIO</name>
<comment type="caution">
    <text evidence="2">The sequence shown here is derived from an EMBL/GenBank/DDBJ whole genome shotgun (WGS) entry which is preliminary data.</text>
</comment>
<gene>
    <name evidence="2" type="ORF">GCM10008938_43480</name>
</gene>
<dbReference type="Proteomes" id="UP000632222">
    <property type="component" value="Unassembled WGS sequence"/>
</dbReference>
<reference evidence="3" key="1">
    <citation type="journal article" date="2019" name="Int. J. Syst. Evol. Microbiol.">
        <title>The Global Catalogue of Microorganisms (GCM) 10K type strain sequencing project: providing services to taxonomists for standard genome sequencing and annotation.</title>
        <authorList>
            <consortium name="The Broad Institute Genomics Platform"/>
            <consortium name="The Broad Institute Genome Sequencing Center for Infectious Disease"/>
            <person name="Wu L."/>
            <person name="Ma J."/>
        </authorList>
    </citation>
    <scope>NUCLEOTIDE SEQUENCE [LARGE SCALE GENOMIC DNA]</scope>
    <source>
        <strain evidence="3">JCM 14370</strain>
    </source>
</reference>
<dbReference type="EMBL" id="BMOD01000025">
    <property type="protein sequence ID" value="GGJ52797.1"/>
    <property type="molecule type" value="Genomic_DNA"/>
</dbReference>
<accession>A0ABQ2DDG4</accession>